<feature type="domain" description="FCP1 homology" evidence="1">
    <location>
        <begin position="52"/>
        <end position="219"/>
    </location>
</feature>
<dbReference type="Gene3D" id="3.40.50.1000">
    <property type="entry name" value="HAD superfamily/HAD-like"/>
    <property type="match status" value="1"/>
</dbReference>
<dbReference type="InterPro" id="IPR004274">
    <property type="entry name" value="FCP1_dom"/>
</dbReference>
<name>A0AAV7ZXI5_9EUKA</name>
<dbReference type="InterPro" id="IPR036412">
    <property type="entry name" value="HAD-like_sf"/>
</dbReference>
<dbReference type="Pfam" id="PF03031">
    <property type="entry name" value="NIF"/>
    <property type="match status" value="1"/>
</dbReference>
<dbReference type="InterPro" id="IPR050365">
    <property type="entry name" value="TIM50"/>
</dbReference>
<dbReference type="SUPFAM" id="SSF56784">
    <property type="entry name" value="HAD-like"/>
    <property type="match status" value="1"/>
</dbReference>
<accession>A0AAV7ZXI5</accession>
<dbReference type="InterPro" id="IPR023214">
    <property type="entry name" value="HAD_sf"/>
</dbReference>
<dbReference type="AlphaFoldDB" id="A0AAV7ZXI5"/>
<organism evidence="2 3">
    <name type="scientific">Anaeramoeba flamelloides</name>
    <dbReference type="NCBI Taxonomy" id="1746091"/>
    <lineage>
        <taxon>Eukaryota</taxon>
        <taxon>Metamonada</taxon>
        <taxon>Anaeramoebidae</taxon>
        <taxon>Anaeramoeba</taxon>
    </lineage>
</organism>
<proteinExistence type="predicted"/>
<gene>
    <name evidence="2" type="ORF">M0812_11388</name>
</gene>
<dbReference type="EMBL" id="JANTQA010000023">
    <property type="protein sequence ID" value="KAJ3445511.1"/>
    <property type="molecule type" value="Genomic_DNA"/>
</dbReference>
<dbReference type="GO" id="GO:0016791">
    <property type="term" value="F:phosphatase activity"/>
    <property type="evidence" value="ECO:0007669"/>
    <property type="project" value="InterPro"/>
</dbReference>
<dbReference type="Proteomes" id="UP001146793">
    <property type="component" value="Unassembled WGS sequence"/>
</dbReference>
<reference evidence="2" key="1">
    <citation type="submission" date="2022-08" db="EMBL/GenBank/DDBJ databases">
        <title>Novel sulphate-reducing endosymbionts in the free-living metamonad Anaeramoeba.</title>
        <authorList>
            <person name="Jerlstrom-Hultqvist J."/>
            <person name="Cepicka I."/>
            <person name="Gallot-Lavallee L."/>
            <person name="Salas-Leiva D."/>
            <person name="Curtis B.A."/>
            <person name="Zahonova K."/>
            <person name="Pipaliya S."/>
            <person name="Dacks J."/>
            <person name="Roger A.J."/>
        </authorList>
    </citation>
    <scope>NUCLEOTIDE SEQUENCE</scope>
    <source>
        <strain evidence="2">Busselton2</strain>
    </source>
</reference>
<comment type="caution">
    <text evidence="2">The sequence shown here is derived from an EMBL/GenBank/DDBJ whole genome shotgun (WGS) entry which is preliminary data.</text>
</comment>
<dbReference type="SMART" id="SM00577">
    <property type="entry name" value="CPDc"/>
    <property type="match status" value="1"/>
</dbReference>
<evidence type="ECO:0000259" key="1">
    <source>
        <dbReference type="PROSITE" id="PS50969"/>
    </source>
</evidence>
<sequence length="236" mass="27566">MSLCKHKHLSTFKRQSYNCSQKEFYFNSLLLSQILNVPETTKKDLKLKPSLVDSNKVILCLDLDETLISSTFQKPTDYDFSCVFRDRNNQRNVVYIKKRPMLDHFLQTVSQFFDVVIFTASLKEYADPILDILDPKNELFRLRLYRDSCSLFCGSYVKDLRLLTSDMDSILIVDDLSCSFLFQPDNAINIPSYNYYSRRHCNCKFDDCLDQVLGILETINSKQQVLSVIEHSLLIF</sequence>
<dbReference type="NCBIfam" id="TIGR02251">
    <property type="entry name" value="HIF-SF_euk"/>
    <property type="match status" value="1"/>
</dbReference>
<evidence type="ECO:0000313" key="3">
    <source>
        <dbReference type="Proteomes" id="UP001146793"/>
    </source>
</evidence>
<protein>
    <submittedName>
        <fullName evidence="2">Scp1-like small phosphatase 4-related</fullName>
    </submittedName>
</protein>
<dbReference type="PROSITE" id="PS50969">
    <property type="entry name" value="FCP1"/>
    <property type="match status" value="1"/>
</dbReference>
<dbReference type="CDD" id="cd07521">
    <property type="entry name" value="HAD_FCP1-like"/>
    <property type="match status" value="1"/>
</dbReference>
<dbReference type="InterPro" id="IPR011948">
    <property type="entry name" value="Dullard_phosphatase"/>
</dbReference>
<evidence type="ECO:0000313" key="2">
    <source>
        <dbReference type="EMBL" id="KAJ3445511.1"/>
    </source>
</evidence>
<dbReference type="PANTHER" id="PTHR12210">
    <property type="entry name" value="DULLARD PROTEIN PHOSPHATASE"/>
    <property type="match status" value="1"/>
</dbReference>